<keyword evidence="2" id="KW-1185">Reference proteome</keyword>
<evidence type="ECO:0008006" key="3">
    <source>
        <dbReference type="Google" id="ProtNLM"/>
    </source>
</evidence>
<evidence type="ECO:0000313" key="1">
    <source>
        <dbReference type="EnsemblMetazoa" id="ACUA006139-PA"/>
    </source>
</evidence>
<reference evidence="2" key="1">
    <citation type="submission" date="2013-09" db="EMBL/GenBank/DDBJ databases">
        <title>The Genome Sequence of Anopheles culicifacies species A.</title>
        <authorList>
            <consortium name="The Broad Institute Genomics Platform"/>
            <person name="Neafsey D.E."/>
            <person name="Besansky N."/>
            <person name="Howell P."/>
            <person name="Walton C."/>
            <person name="Young S.K."/>
            <person name="Zeng Q."/>
            <person name="Gargeya S."/>
            <person name="Fitzgerald M."/>
            <person name="Haas B."/>
            <person name="Abouelleil A."/>
            <person name="Allen A.W."/>
            <person name="Alvarado L."/>
            <person name="Arachchi H.M."/>
            <person name="Berlin A.M."/>
            <person name="Chapman S.B."/>
            <person name="Gainer-Dewar J."/>
            <person name="Goldberg J."/>
            <person name="Griggs A."/>
            <person name="Gujja S."/>
            <person name="Hansen M."/>
            <person name="Howarth C."/>
            <person name="Imamovic A."/>
            <person name="Ireland A."/>
            <person name="Larimer J."/>
            <person name="McCowan C."/>
            <person name="Murphy C."/>
            <person name="Pearson M."/>
            <person name="Poon T.W."/>
            <person name="Priest M."/>
            <person name="Roberts A."/>
            <person name="Saif S."/>
            <person name="Shea T."/>
            <person name="Sisk P."/>
            <person name="Sykes S."/>
            <person name="Wortman J."/>
            <person name="Nusbaum C."/>
            <person name="Birren B."/>
        </authorList>
    </citation>
    <scope>NUCLEOTIDE SEQUENCE [LARGE SCALE GENOMIC DNA]</scope>
    <source>
        <strain evidence="2">A-37</strain>
    </source>
</reference>
<name>A0A182M021_9DIPT</name>
<reference evidence="1" key="2">
    <citation type="submission" date="2020-05" db="UniProtKB">
        <authorList>
            <consortium name="EnsemblMetazoa"/>
        </authorList>
    </citation>
    <scope>IDENTIFICATION</scope>
    <source>
        <strain evidence="1">A-37</strain>
    </source>
</reference>
<dbReference type="VEuPathDB" id="VectorBase:ACUA006139"/>
<evidence type="ECO:0000313" key="2">
    <source>
        <dbReference type="Proteomes" id="UP000075883"/>
    </source>
</evidence>
<dbReference type="AlphaFoldDB" id="A0A182M021"/>
<proteinExistence type="predicted"/>
<organism evidence="1 2">
    <name type="scientific">Anopheles culicifacies</name>
    <dbReference type="NCBI Taxonomy" id="139723"/>
    <lineage>
        <taxon>Eukaryota</taxon>
        <taxon>Metazoa</taxon>
        <taxon>Ecdysozoa</taxon>
        <taxon>Arthropoda</taxon>
        <taxon>Hexapoda</taxon>
        <taxon>Insecta</taxon>
        <taxon>Pterygota</taxon>
        <taxon>Neoptera</taxon>
        <taxon>Endopterygota</taxon>
        <taxon>Diptera</taxon>
        <taxon>Nematocera</taxon>
        <taxon>Culicoidea</taxon>
        <taxon>Culicidae</taxon>
        <taxon>Anophelinae</taxon>
        <taxon>Anopheles</taxon>
        <taxon>culicifacies species complex</taxon>
    </lineage>
</organism>
<dbReference type="EMBL" id="AXCM01002010">
    <property type="status" value="NOT_ANNOTATED_CDS"/>
    <property type="molecule type" value="Genomic_DNA"/>
</dbReference>
<accession>A0A182M021</accession>
<protein>
    <recommendedName>
        <fullName evidence="3">EF-hand domain-containing protein</fullName>
    </recommendedName>
</protein>
<dbReference type="Proteomes" id="UP000075883">
    <property type="component" value="Unassembled WGS sequence"/>
</dbReference>
<dbReference type="EnsemblMetazoa" id="ACUA006139-RA">
    <property type="protein sequence ID" value="ACUA006139-PA"/>
    <property type="gene ID" value="ACUA006139"/>
</dbReference>
<sequence length="111" mass="12763">MAPWLSWLKRLSSKQEIVSSNLAGAYSHSSSHAASQIKSPLMARSIPKPIAIGTQQRSTHVWLKFFMVVDRFMIAKAKGTFLQNLFRLFDMDNENFLVQDKWIEHLKGRLT</sequence>
<dbReference type="STRING" id="139723.A0A182M021"/>